<dbReference type="Proteomes" id="UP000323257">
    <property type="component" value="Unassembled WGS sequence"/>
</dbReference>
<keyword evidence="1" id="KW-0489">Methyltransferase</keyword>
<comment type="caution">
    <text evidence="1">The sequence shown here is derived from an EMBL/GenBank/DDBJ whole genome shotgun (WGS) entry which is preliminary data.</text>
</comment>
<dbReference type="AlphaFoldDB" id="A0A5S5C5S3"/>
<dbReference type="GO" id="GO:0032259">
    <property type="term" value="P:methylation"/>
    <property type="evidence" value="ECO:0007669"/>
    <property type="project" value="UniProtKB-KW"/>
</dbReference>
<dbReference type="OrthoDB" id="86584at2"/>
<evidence type="ECO:0000313" key="2">
    <source>
        <dbReference type="Proteomes" id="UP000323257"/>
    </source>
</evidence>
<dbReference type="EMBL" id="VNHS01000005">
    <property type="protein sequence ID" value="TYP74529.1"/>
    <property type="molecule type" value="Genomic_DNA"/>
</dbReference>
<sequence>MSKRIVHSLNYMADFHCIGPACEDTCCAGWRIDIDRATYGRYEQLLHPELDGLGGQIEPNPDSDRDENFGRMVMQADQRCPQLRSDNLCRIQAAVGEGYLSDVCSAFPRITNKVEGQLERSASLSCPAAARLILLNEQGIRFVVMEEEAEQRHILARQWPPADRPSGDPYWKQVRALLIDILQTRTLRIEDRLLKGAELLHAVQTWDKSEEPDTISARLTAIAGELAQGTIPSRDGAARPSLPERIRLLRKLLEARMVMGIPNRRYVQCLTEVFGGLAYTSSELTDDSLTRYMNGYDRYYAPFMREHGYLLENYAVNGCYQLLLPHLHKRDPLIGWLHLTAQFALVEFQLVGMAARLEARFGLDDVVRLIQSFSKTMEHAPLYQKRMIGMLKETGVPPLALIEQLVAPTGLERPTADESEPPLMAM</sequence>
<evidence type="ECO:0000313" key="1">
    <source>
        <dbReference type="EMBL" id="TYP74529.1"/>
    </source>
</evidence>
<dbReference type="NCBIfam" id="NF038110">
    <property type="entry name" value="Lys_methyl_FliB"/>
    <property type="match status" value="1"/>
</dbReference>
<gene>
    <name evidence="1" type="ORF">BCM02_10573</name>
</gene>
<accession>A0A5S5C5S3</accession>
<dbReference type="RefSeq" id="WP_148929789.1">
    <property type="nucleotide sequence ID" value="NZ_VNHS01000005.1"/>
</dbReference>
<dbReference type="GO" id="GO:0008168">
    <property type="term" value="F:methyltransferase activity"/>
    <property type="evidence" value="ECO:0007669"/>
    <property type="project" value="UniProtKB-KW"/>
</dbReference>
<keyword evidence="1" id="KW-0808">Transferase</keyword>
<proteinExistence type="predicted"/>
<protein>
    <submittedName>
        <fullName evidence="1">Lysine-N-methylase</fullName>
    </submittedName>
</protein>
<reference evidence="1 2" key="1">
    <citation type="submission" date="2019-07" db="EMBL/GenBank/DDBJ databases">
        <title>Genomic Encyclopedia of Type Strains, Phase III (KMG-III): the genomes of soil and plant-associated and newly described type strains.</title>
        <authorList>
            <person name="Whitman W."/>
        </authorList>
    </citation>
    <scope>NUCLEOTIDE SEQUENCE [LARGE SCALE GENOMIC DNA]</scope>
    <source>
        <strain evidence="1 2">BL24</strain>
    </source>
</reference>
<keyword evidence="2" id="KW-1185">Reference proteome</keyword>
<name>A0A5S5C5S3_9BACL</name>
<organism evidence="1 2">
    <name type="scientific">Paenibacillus methanolicus</name>
    <dbReference type="NCBI Taxonomy" id="582686"/>
    <lineage>
        <taxon>Bacteria</taxon>
        <taxon>Bacillati</taxon>
        <taxon>Bacillota</taxon>
        <taxon>Bacilli</taxon>
        <taxon>Bacillales</taxon>
        <taxon>Paenibacillaceae</taxon>
        <taxon>Paenibacillus</taxon>
    </lineage>
</organism>